<evidence type="ECO:0000313" key="1">
    <source>
        <dbReference type="EMBL" id="MDR6721620.1"/>
    </source>
</evidence>
<dbReference type="EMBL" id="JAVDTR010000001">
    <property type="protein sequence ID" value="MDR6721620.1"/>
    <property type="molecule type" value="Genomic_DNA"/>
</dbReference>
<comment type="caution">
    <text evidence="1">The sequence shown here is derived from an EMBL/GenBank/DDBJ whole genome shotgun (WGS) entry which is preliminary data.</text>
</comment>
<reference evidence="1" key="1">
    <citation type="submission" date="2023-07" db="EMBL/GenBank/DDBJ databases">
        <title>Sorghum-associated microbial communities from plants grown in Nebraska, USA.</title>
        <authorList>
            <person name="Schachtman D."/>
        </authorList>
    </citation>
    <scope>NUCLEOTIDE SEQUENCE</scope>
    <source>
        <strain evidence="1">BE80</strain>
    </source>
</reference>
<name>A0AAP5GW36_PAEAM</name>
<dbReference type="Proteomes" id="UP001254832">
    <property type="component" value="Unassembled WGS sequence"/>
</dbReference>
<proteinExistence type="predicted"/>
<protein>
    <submittedName>
        <fullName evidence="1">Uncharacterized protein</fullName>
    </submittedName>
</protein>
<dbReference type="AlphaFoldDB" id="A0AAP5GW36"/>
<evidence type="ECO:0000313" key="2">
    <source>
        <dbReference type="Proteomes" id="UP001254832"/>
    </source>
</evidence>
<organism evidence="1 2">
    <name type="scientific">Paenibacillus amylolyticus</name>
    <dbReference type="NCBI Taxonomy" id="1451"/>
    <lineage>
        <taxon>Bacteria</taxon>
        <taxon>Bacillati</taxon>
        <taxon>Bacillota</taxon>
        <taxon>Bacilli</taxon>
        <taxon>Bacillales</taxon>
        <taxon>Paenibacillaceae</taxon>
        <taxon>Paenibacillus</taxon>
    </lineage>
</organism>
<gene>
    <name evidence="1" type="ORF">J2W91_000068</name>
</gene>
<sequence length="150" mass="16137">MVRTLDARTSQGSNGLYSLTPSFTNGVPILFAQVALQVNNPGPFVRTLFAGIVELTANVLPVNGDLVIEVYRGLGASQQLVYRAGTIVVADQFFSPCVFSFTGSEYNVPTAGSSQIIYSVYATFSYNPLYNVSGLRLGPESFNATLYSDD</sequence>
<accession>A0AAP5GW36</accession>
<dbReference type="RefSeq" id="WP_056690861.1">
    <property type="nucleotide sequence ID" value="NZ_JAVDTR010000001.1"/>
</dbReference>